<sequence>MLRLLVAKSYWPLEKMMPLSGGGFGRDFILFSPFNILSSLLLKVKTKVGTGNVFWTLGLMFFTMGFVSNLLDEMAWKAESCWNMFCL</sequence>
<keyword evidence="3" id="KW-1185">Reference proteome</keyword>
<protein>
    <submittedName>
        <fullName evidence="2">Uncharacterized protein</fullName>
    </submittedName>
</protein>
<comment type="caution">
    <text evidence="2">The sequence shown here is derived from an EMBL/GenBank/DDBJ whole genome shotgun (WGS) entry which is preliminary data.</text>
</comment>
<keyword evidence="1" id="KW-0472">Membrane</keyword>
<evidence type="ECO:0000313" key="3">
    <source>
        <dbReference type="Proteomes" id="UP001472677"/>
    </source>
</evidence>
<evidence type="ECO:0000313" key="2">
    <source>
        <dbReference type="EMBL" id="KAK8527128.1"/>
    </source>
</evidence>
<reference evidence="2 3" key="1">
    <citation type="journal article" date="2024" name="G3 (Bethesda)">
        <title>Genome assembly of Hibiscus sabdariffa L. provides insights into metabolisms of medicinal natural products.</title>
        <authorList>
            <person name="Kim T."/>
        </authorList>
    </citation>
    <scope>NUCLEOTIDE SEQUENCE [LARGE SCALE GENOMIC DNA]</scope>
    <source>
        <strain evidence="2">TK-2024</strain>
        <tissue evidence="2">Old leaves</tissue>
    </source>
</reference>
<feature type="transmembrane region" description="Helical" evidence="1">
    <location>
        <begin position="21"/>
        <end position="41"/>
    </location>
</feature>
<keyword evidence="1" id="KW-1133">Transmembrane helix</keyword>
<accession>A0ABR2D0Z8</accession>
<organism evidence="2 3">
    <name type="scientific">Hibiscus sabdariffa</name>
    <name type="common">roselle</name>
    <dbReference type="NCBI Taxonomy" id="183260"/>
    <lineage>
        <taxon>Eukaryota</taxon>
        <taxon>Viridiplantae</taxon>
        <taxon>Streptophyta</taxon>
        <taxon>Embryophyta</taxon>
        <taxon>Tracheophyta</taxon>
        <taxon>Spermatophyta</taxon>
        <taxon>Magnoliopsida</taxon>
        <taxon>eudicotyledons</taxon>
        <taxon>Gunneridae</taxon>
        <taxon>Pentapetalae</taxon>
        <taxon>rosids</taxon>
        <taxon>malvids</taxon>
        <taxon>Malvales</taxon>
        <taxon>Malvaceae</taxon>
        <taxon>Malvoideae</taxon>
        <taxon>Hibiscus</taxon>
    </lineage>
</organism>
<dbReference type="Proteomes" id="UP001472677">
    <property type="component" value="Unassembled WGS sequence"/>
</dbReference>
<feature type="transmembrane region" description="Helical" evidence="1">
    <location>
        <begin position="53"/>
        <end position="71"/>
    </location>
</feature>
<evidence type="ECO:0000256" key="1">
    <source>
        <dbReference type="SAM" id="Phobius"/>
    </source>
</evidence>
<dbReference type="EMBL" id="JBBPBM010000038">
    <property type="protein sequence ID" value="KAK8527128.1"/>
    <property type="molecule type" value="Genomic_DNA"/>
</dbReference>
<proteinExistence type="predicted"/>
<gene>
    <name evidence="2" type="ORF">V6N12_054353</name>
</gene>
<keyword evidence="1" id="KW-0812">Transmembrane</keyword>
<name>A0ABR2D0Z8_9ROSI</name>